<evidence type="ECO:0000256" key="10">
    <source>
        <dbReference type="ARBA" id="ARBA00023277"/>
    </source>
</evidence>
<feature type="chain" id="PRO_5001965256" description="chitinase" evidence="13">
    <location>
        <begin position="27"/>
        <end position="323"/>
    </location>
</feature>
<keyword evidence="8" id="KW-0146">Chitin degradation</keyword>
<evidence type="ECO:0000256" key="13">
    <source>
        <dbReference type="SAM" id="SignalP"/>
    </source>
</evidence>
<keyword evidence="5" id="KW-0964">Secreted</keyword>
<evidence type="ECO:0000256" key="12">
    <source>
        <dbReference type="ARBA" id="ARBA00023326"/>
    </source>
</evidence>
<feature type="domain" description="GH18" evidence="14">
    <location>
        <begin position="27"/>
        <end position="295"/>
    </location>
</feature>
<dbReference type="GO" id="GO:0000272">
    <property type="term" value="P:polysaccharide catabolic process"/>
    <property type="evidence" value="ECO:0007669"/>
    <property type="project" value="UniProtKB-KW"/>
</dbReference>
<evidence type="ECO:0000256" key="7">
    <source>
        <dbReference type="ARBA" id="ARBA00022801"/>
    </source>
</evidence>
<reference evidence="15 16" key="2">
    <citation type="journal article" date="2009" name="PLoS ONE">
        <title>An integrated genetic and cytogenetic map of the cucumber genome.</title>
        <authorList>
            <person name="Ren Y."/>
            <person name="Zhang Z."/>
            <person name="Liu J."/>
            <person name="Staub J.E."/>
            <person name="Han Y."/>
            <person name="Cheng Z."/>
            <person name="Li X."/>
            <person name="Lu J."/>
            <person name="Miao H."/>
            <person name="Kang H."/>
            <person name="Xie B."/>
            <person name="Gu X."/>
            <person name="Wang X."/>
            <person name="Du Y."/>
            <person name="Jin W."/>
            <person name="Huang S."/>
        </authorList>
    </citation>
    <scope>NUCLEOTIDE SEQUENCE [LARGE SCALE GENOMIC DNA]</scope>
    <source>
        <strain evidence="16">cv. 9930</strain>
    </source>
</reference>
<organism evidence="15 16">
    <name type="scientific">Cucumis sativus</name>
    <name type="common">Cucumber</name>
    <dbReference type="NCBI Taxonomy" id="3659"/>
    <lineage>
        <taxon>Eukaryota</taxon>
        <taxon>Viridiplantae</taxon>
        <taxon>Streptophyta</taxon>
        <taxon>Embryophyta</taxon>
        <taxon>Tracheophyta</taxon>
        <taxon>Spermatophyta</taxon>
        <taxon>Magnoliopsida</taxon>
        <taxon>eudicotyledons</taxon>
        <taxon>Gunneridae</taxon>
        <taxon>Pentapetalae</taxon>
        <taxon>rosids</taxon>
        <taxon>fabids</taxon>
        <taxon>Cucurbitales</taxon>
        <taxon>Cucurbitaceae</taxon>
        <taxon>Benincaseae</taxon>
        <taxon>Cucumis</taxon>
    </lineage>
</organism>
<dbReference type="KEGG" id="csv:101214892"/>
<keyword evidence="7" id="KW-0378">Hydrolase</keyword>
<proteinExistence type="inferred from homology"/>
<evidence type="ECO:0000256" key="1">
    <source>
        <dbReference type="ARBA" id="ARBA00000822"/>
    </source>
</evidence>
<comment type="subcellular location">
    <subcellularLocation>
        <location evidence="2">Secreted</location>
    </subcellularLocation>
</comment>
<dbReference type="PANTHER" id="PTHR45708:SF22">
    <property type="entry name" value="ACIDIC ENDOCHITINASE"/>
    <property type="match status" value="1"/>
</dbReference>
<reference evidence="15 16" key="4">
    <citation type="journal article" date="2011" name="BMC Genomics">
        <title>RNA-Seq improves annotation of protein-coding genes in the cucumber genome.</title>
        <authorList>
            <person name="Li Z."/>
            <person name="Zhang Z."/>
            <person name="Yan P."/>
            <person name="Huang S."/>
            <person name="Fei Z."/>
            <person name="Lin K."/>
        </authorList>
    </citation>
    <scope>NUCLEOTIDE SEQUENCE [LARGE SCALE GENOMIC DNA]</scope>
    <source>
        <strain evidence="16">cv. 9930</strain>
    </source>
</reference>
<evidence type="ECO:0000313" key="16">
    <source>
        <dbReference type="Proteomes" id="UP000029981"/>
    </source>
</evidence>
<dbReference type="eggNOG" id="KOG4701">
    <property type="taxonomic scope" value="Eukaryota"/>
</dbReference>
<reference evidence="15 16" key="3">
    <citation type="journal article" date="2010" name="BMC Genomics">
        <title>Transcriptome sequencing and comparative analysis of cucumber flowers with different sex types.</title>
        <authorList>
            <person name="Guo S."/>
            <person name="Zheng Y."/>
            <person name="Joung J.G."/>
            <person name="Liu S."/>
            <person name="Zhang Z."/>
            <person name="Crasta O.R."/>
            <person name="Sobral B.W."/>
            <person name="Xu Y."/>
            <person name="Huang S."/>
            <person name="Fei Z."/>
        </authorList>
    </citation>
    <scope>NUCLEOTIDE SEQUENCE [LARGE SCALE GENOMIC DNA]</scope>
    <source>
        <strain evidence="16">cv. 9930</strain>
    </source>
</reference>
<evidence type="ECO:0000256" key="8">
    <source>
        <dbReference type="ARBA" id="ARBA00023024"/>
    </source>
</evidence>
<dbReference type="GO" id="GO:0008843">
    <property type="term" value="F:endochitinase activity"/>
    <property type="evidence" value="ECO:0007669"/>
    <property type="project" value="UniProtKB-EC"/>
</dbReference>
<reference evidence="15 16" key="1">
    <citation type="journal article" date="2009" name="Nat. Genet.">
        <title>The genome of the cucumber, Cucumis sativus L.</title>
        <authorList>
            <person name="Huang S."/>
            <person name="Li R."/>
            <person name="Zhang Z."/>
            <person name="Li L."/>
            <person name="Gu X."/>
            <person name="Fan W."/>
            <person name="Lucas W.J."/>
            <person name="Wang X."/>
            <person name="Xie B."/>
            <person name="Ni P."/>
            <person name="Ren Y."/>
            <person name="Zhu H."/>
            <person name="Li J."/>
            <person name="Lin K."/>
            <person name="Jin W."/>
            <person name="Fei Z."/>
            <person name="Li G."/>
            <person name="Staub J."/>
            <person name="Kilian A."/>
            <person name="van der Vossen E.A."/>
            <person name="Wu Y."/>
            <person name="Guo J."/>
            <person name="He J."/>
            <person name="Jia Z."/>
            <person name="Ren Y."/>
            <person name="Tian G."/>
            <person name="Lu Y."/>
            <person name="Ruan J."/>
            <person name="Qian W."/>
            <person name="Wang M."/>
            <person name="Huang Q."/>
            <person name="Li B."/>
            <person name="Xuan Z."/>
            <person name="Cao J."/>
            <person name="Asan"/>
            <person name="Wu Z."/>
            <person name="Zhang J."/>
            <person name="Cai Q."/>
            <person name="Bai Y."/>
            <person name="Zhao B."/>
            <person name="Han Y."/>
            <person name="Li Y."/>
            <person name="Li X."/>
            <person name="Wang S."/>
            <person name="Shi Q."/>
            <person name="Liu S."/>
            <person name="Cho W.K."/>
            <person name="Kim J.Y."/>
            <person name="Xu Y."/>
            <person name="Heller-Uszynska K."/>
            <person name="Miao H."/>
            <person name="Cheng Z."/>
            <person name="Zhang S."/>
            <person name="Wu J."/>
            <person name="Yang Y."/>
            <person name="Kang H."/>
            <person name="Li M."/>
            <person name="Liang H."/>
            <person name="Ren X."/>
            <person name="Shi Z."/>
            <person name="Wen M."/>
            <person name="Jian M."/>
            <person name="Yang H."/>
            <person name="Zhang G."/>
            <person name="Yang Z."/>
            <person name="Chen R."/>
            <person name="Liu S."/>
            <person name="Li J."/>
            <person name="Ma L."/>
            <person name="Liu H."/>
            <person name="Zhou Y."/>
            <person name="Zhao J."/>
            <person name="Fang X."/>
            <person name="Li G."/>
            <person name="Fang L."/>
            <person name="Li Y."/>
            <person name="Liu D."/>
            <person name="Zheng H."/>
            <person name="Zhang Y."/>
            <person name="Qin N."/>
            <person name="Li Z."/>
            <person name="Yang G."/>
            <person name="Yang S."/>
            <person name="Bolund L."/>
            <person name="Kristiansen K."/>
            <person name="Zheng H."/>
            <person name="Li S."/>
            <person name="Zhang X."/>
            <person name="Yang H."/>
            <person name="Wang J."/>
            <person name="Sun R."/>
            <person name="Zhang B."/>
            <person name="Jiang S."/>
            <person name="Wang J."/>
            <person name="Du Y."/>
            <person name="Li S."/>
        </authorList>
    </citation>
    <scope>NUCLEOTIDE SEQUENCE [LARGE SCALE GENOMIC DNA]</scope>
    <source>
        <strain evidence="16">cv. 9930</strain>
    </source>
</reference>
<dbReference type="Gene3D" id="3.20.20.80">
    <property type="entry name" value="Glycosidases"/>
    <property type="match status" value="1"/>
</dbReference>
<dbReference type="Pfam" id="PF00704">
    <property type="entry name" value="Glyco_hydro_18"/>
    <property type="match status" value="1"/>
</dbReference>
<evidence type="ECO:0000256" key="9">
    <source>
        <dbReference type="ARBA" id="ARBA00023157"/>
    </source>
</evidence>
<keyword evidence="12" id="KW-0624">Polysaccharide degradation</keyword>
<evidence type="ECO:0000256" key="5">
    <source>
        <dbReference type="ARBA" id="ARBA00022525"/>
    </source>
</evidence>
<protein>
    <recommendedName>
        <fullName evidence="4">chitinase</fullName>
        <ecNumber evidence="4">3.2.1.14</ecNumber>
    </recommendedName>
</protein>
<keyword evidence="10" id="KW-0119">Carbohydrate metabolism</keyword>
<dbReference type="SUPFAM" id="SSF51445">
    <property type="entry name" value="(Trans)glycosidases"/>
    <property type="match status" value="1"/>
</dbReference>
<dbReference type="InterPro" id="IPR001223">
    <property type="entry name" value="Glyco_hydro18_cat"/>
</dbReference>
<evidence type="ECO:0000256" key="4">
    <source>
        <dbReference type="ARBA" id="ARBA00012729"/>
    </source>
</evidence>
<dbReference type="Proteomes" id="UP000029981">
    <property type="component" value="Chromosome 5"/>
</dbReference>
<comment type="catalytic activity">
    <reaction evidence="1">
        <text>Random endo-hydrolysis of N-acetyl-beta-D-glucosaminide (1-&gt;4)-beta-linkages in chitin and chitodextrins.</text>
        <dbReference type="EC" id="3.2.1.14"/>
    </reaction>
</comment>
<dbReference type="EC" id="3.2.1.14" evidence="4"/>
<dbReference type="GO" id="GO:0005576">
    <property type="term" value="C:extracellular region"/>
    <property type="evidence" value="ECO:0000318"/>
    <property type="project" value="GO_Central"/>
</dbReference>
<dbReference type="PANTHER" id="PTHR45708">
    <property type="entry name" value="ENDOCHITINASE"/>
    <property type="match status" value="1"/>
</dbReference>
<dbReference type="OMA" id="CIRESKY"/>
<keyword evidence="9" id="KW-1015">Disulfide bond</keyword>
<accession>A0A0A0KM09</accession>
<dbReference type="STRING" id="3659.A0A0A0KM09"/>
<evidence type="ECO:0000256" key="3">
    <source>
        <dbReference type="ARBA" id="ARBA00009121"/>
    </source>
</evidence>
<evidence type="ECO:0000313" key="15">
    <source>
        <dbReference type="EMBL" id="KGN49899.1"/>
    </source>
</evidence>
<dbReference type="InterPro" id="IPR017853">
    <property type="entry name" value="GH"/>
</dbReference>
<dbReference type="OrthoDB" id="6020543at2759"/>
<evidence type="ECO:0000256" key="2">
    <source>
        <dbReference type="ARBA" id="ARBA00004613"/>
    </source>
</evidence>
<evidence type="ECO:0000256" key="6">
    <source>
        <dbReference type="ARBA" id="ARBA00022729"/>
    </source>
</evidence>
<dbReference type="AlphaFoldDB" id="A0A0A0KM09"/>
<dbReference type="FunFam" id="3.20.20.80:FF:000015">
    <property type="entry name" value="Acidic endochitinase SE2"/>
    <property type="match status" value="1"/>
</dbReference>
<keyword evidence="11" id="KW-0326">Glycosidase</keyword>
<evidence type="ECO:0000256" key="11">
    <source>
        <dbReference type="ARBA" id="ARBA00023295"/>
    </source>
</evidence>
<keyword evidence="6 13" id="KW-0732">Signal</keyword>
<name>A0A0A0KM09_CUCSA</name>
<sequence>MAAHKIITTTLSIFFLLSSIFRSSNAAGIAICWGQNGNEGSLASTCATGNYEFVNIAFLSSFGSGQTPVLNLAGHCNPDNNGCAFVSDEINSCQSQNVKVLLSIGGGVGRYSLSSANNAKQVAGFLWNNYLGGQSDSRPLGDAVLDGVDFVIGFGSGQFWDVLARELKSFGQVILSAAPQCPIPDAHLDAAIRTGLFDSVWVQFYNNPPCMYADNADNLLSSWNQWAAYPISKLYMGLPAAPEAAPSGGFIPADVLISQVLPTIKTSSNYGGVMLWSKAFDNGYSDAIKGRILLKKSSYCYGVRRLTMATHLPLSLEIEQVLV</sequence>
<comment type="similarity">
    <text evidence="3">Belongs to the glycosyl hydrolase 18 family. Chitinase class II subfamily.</text>
</comment>
<dbReference type="GO" id="GO:0006032">
    <property type="term" value="P:chitin catabolic process"/>
    <property type="evidence" value="ECO:0007669"/>
    <property type="project" value="UniProtKB-KW"/>
</dbReference>
<evidence type="ECO:0000259" key="14">
    <source>
        <dbReference type="PROSITE" id="PS51910"/>
    </source>
</evidence>
<keyword evidence="16" id="KW-1185">Reference proteome</keyword>
<dbReference type="Gramene" id="KGN49899">
    <property type="protein sequence ID" value="KGN49899"/>
    <property type="gene ID" value="Csa_5G139770"/>
</dbReference>
<gene>
    <name evidence="15" type="ORF">Csa_5G139770</name>
</gene>
<dbReference type="EMBL" id="CM002926">
    <property type="protein sequence ID" value="KGN49899.1"/>
    <property type="molecule type" value="Genomic_DNA"/>
</dbReference>
<dbReference type="PROSITE" id="PS51910">
    <property type="entry name" value="GH18_2"/>
    <property type="match status" value="1"/>
</dbReference>
<feature type="signal peptide" evidence="13">
    <location>
        <begin position="1"/>
        <end position="26"/>
    </location>
</feature>
<dbReference type="InterPro" id="IPR045321">
    <property type="entry name" value="Cts1-like"/>
</dbReference>
<dbReference type="CDD" id="cd02877">
    <property type="entry name" value="GH18_hevamine_XipI_class_III"/>
    <property type="match status" value="1"/>
</dbReference>
<dbReference type="GO" id="GO:0050832">
    <property type="term" value="P:defense response to fungus"/>
    <property type="evidence" value="ECO:0000318"/>
    <property type="project" value="GO_Central"/>
</dbReference>
<dbReference type="InterPro" id="IPR050542">
    <property type="entry name" value="Glycosyl_Hydrlase18_Chitinase"/>
</dbReference>